<dbReference type="InterPro" id="IPR011335">
    <property type="entry name" value="Restrct_endonuc-II-like"/>
</dbReference>
<reference evidence="3" key="1">
    <citation type="submission" date="2019-03" db="EMBL/GenBank/DDBJ databases">
        <title>Lake Tanganyika Metagenome-Assembled Genomes (MAGs).</title>
        <authorList>
            <person name="Tran P."/>
        </authorList>
    </citation>
    <scope>NUCLEOTIDE SEQUENCE</scope>
    <source>
        <strain evidence="3">M_DeepCast_400m_m2_100</strain>
    </source>
</reference>
<dbReference type="AlphaFoldDB" id="A0A937X9G0"/>
<dbReference type="SUPFAM" id="SSF52980">
    <property type="entry name" value="Restriction endonuclease-like"/>
    <property type="match status" value="1"/>
</dbReference>
<keyword evidence="3" id="KW-0067">ATP-binding</keyword>
<dbReference type="Proteomes" id="UP000748308">
    <property type="component" value="Unassembled WGS sequence"/>
</dbReference>
<dbReference type="InterPro" id="IPR025420">
    <property type="entry name" value="DUF4143"/>
</dbReference>
<dbReference type="SUPFAM" id="SSF52540">
    <property type="entry name" value="P-loop containing nucleoside triphosphate hydrolases"/>
    <property type="match status" value="1"/>
</dbReference>
<dbReference type="PANTHER" id="PTHR43566">
    <property type="entry name" value="CONSERVED PROTEIN"/>
    <property type="match status" value="1"/>
</dbReference>
<evidence type="ECO:0000259" key="2">
    <source>
        <dbReference type="Pfam" id="PF13635"/>
    </source>
</evidence>
<gene>
    <name evidence="3" type="ORF">FJY75_08980</name>
</gene>
<comment type="caution">
    <text evidence="3">The sequence shown here is derived from an EMBL/GenBank/DDBJ whole genome shotgun (WGS) entry which is preliminary data.</text>
</comment>
<organism evidence="3 4">
    <name type="scientific">Eiseniibacteriota bacterium</name>
    <dbReference type="NCBI Taxonomy" id="2212470"/>
    <lineage>
        <taxon>Bacteria</taxon>
        <taxon>Candidatus Eiseniibacteriota</taxon>
    </lineage>
</organism>
<evidence type="ECO:0000259" key="1">
    <source>
        <dbReference type="Pfam" id="PF13173"/>
    </source>
</evidence>
<evidence type="ECO:0000313" key="3">
    <source>
        <dbReference type="EMBL" id="MBM3317975.1"/>
    </source>
</evidence>
<feature type="domain" description="DUF4143" evidence="2">
    <location>
        <begin position="175"/>
        <end position="334"/>
    </location>
</feature>
<dbReference type="Pfam" id="PF13635">
    <property type="entry name" value="DUF4143"/>
    <property type="match status" value="1"/>
</dbReference>
<dbReference type="PANTHER" id="PTHR43566:SF2">
    <property type="entry name" value="DUF4143 DOMAIN-CONTAINING PROTEIN"/>
    <property type="match status" value="1"/>
</dbReference>
<feature type="domain" description="AAA" evidence="1">
    <location>
        <begin position="2"/>
        <end position="117"/>
    </location>
</feature>
<protein>
    <submittedName>
        <fullName evidence="3">ATP-binding protein</fullName>
    </submittedName>
</protein>
<dbReference type="GO" id="GO:0005524">
    <property type="term" value="F:ATP binding"/>
    <property type="evidence" value="ECO:0007669"/>
    <property type="project" value="UniProtKB-KW"/>
</dbReference>
<name>A0A937X9G0_UNCEI</name>
<dbReference type="Pfam" id="PF13173">
    <property type="entry name" value="AAA_14"/>
    <property type="match status" value="1"/>
</dbReference>
<keyword evidence="3" id="KW-0547">Nucleotide-binding</keyword>
<proteinExistence type="predicted"/>
<dbReference type="InterPro" id="IPR041682">
    <property type="entry name" value="AAA_14"/>
</dbReference>
<evidence type="ECO:0000313" key="4">
    <source>
        <dbReference type="Proteomes" id="UP000748308"/>
    </source>
</evidence>
<dbReference type="InterPro" id="IPR027417">
    <property type="entry name" value="P-loop_NTPase"/>
</dbReference>
<sequence>MPIVTLTGPRQSGKTTLVRRAFPGHGYVSLEHPDDRREGLEDPRSLLARFPDGVILDEVQRVPELLSYIQVEVDRDDRPGRFILTGSQNFLLMDKVSQTLAGRTAVLHLLPLSLAELGSRPVFAPEAIGGALPRVGAPPARGLWPTIWAGFFPRIHDKKLPPDVWLADYYRTYVERDLRDVLRVMDLDAFDRFVRLTAARTGQVLNLASLAEDAGISQPTAKHWLTALRIASLIVLLSPHHANFSKRLRRRPKLHFLDTGLACYLLGIRDPAMLESHPLRGAIFESFVVGEIVKAYEHAGREAPIHHWRDTTGHEIDILLDLGDRLVPIEVKAGATVPGDALDGLRWWMDLPGNAAQAGILVHGGDDVRQRGAVTILPWFLT</sequence>
<dbReference type="EMBL" id="VGIY01000230">
    <property type="protein sequence ID" value="MBM3317975.1"/>
    <property type="molecule type" value="Genomic_DNA"/>
</dbReference>
<accession>A0A937X9G0</accession>